<comment type="caution">
    <text evidence="1">The sequence shown here is derived from an EMBL/GenBank/DDBJ whole genome shotgun (WGS) entry which is preliminary data.</text>
</comment>
<reference evidence="1 2" key="1">
    <citation type="submission" date="2023-07" db="EMBL/GenBank/DDBJ databases">
        <title>Comparative genomics of wheat-associated soil bacteria to identify genetic determinants of phenazine resistance.</title>
        <authorList>
            <person name="Mouncey N."/>
        </authorList>
    </citation>
    <scope>NUCLEOTIDE SEQUENCE [LARGE SCALE GENOMIC DNA]</scope>
    <source>
        <strain evidence="1 2">W2I16</strain>
    </source>
</reference>
<evidence type="ECO:0000313" key="2">
    <source>
        <dbReference type="Proteomes" id="UP001223072"/>
    </source>
</evidence>
<keyword evidence="2" id="KW-1185">Reference proteome</keyword>
<organism evidence="1 2">
    <name type="scientific">Streptomyces turgidiscabies</name>
    <dbReference type="NCBI Taxonomy" id="85558"/>
    <lineage>
        <taxon>Bacteria</taxon>
        <taxon>Bacillati</taxon>
        <taxon>Actinomycetota</taxon>
        <taxon>Actinomycetes</taxon>
        <taxon>Kitasatosporales</taxon>
        <taxon>Streptomycetaceae</taxon>
        <taxon>Streptomyces</taxon>
    </lineage>
</organism>
<sequence>MASFVRTCSAPVSGESPELDAIRSLKSAGMVSDR</sequence>
<accession>A0ABU0RIS4</accession>
<evidence type="ECO:0000313" key="1">
    <source>
        <dbReference type="EMBL" id="MDQ0931618.1"/>
    </source>
</evidence>
<gene>
    <name evidence="1" type="ORF">QFZ49_001525</name>
</gene>
<dbReference type="Proteomes" id="UP001223072">
    <property type="component" value="Unassembled WGS sequence"/>
</dbReference>
<dbReference type="EMBL" id="JAUSZS010000002">
    <property type="protein sequence ID" value="MDQ0931618.1"/>
    <property type="molecule type" value="Genomic_DNA"/>
</dbReference>
<protein>
    <submittedName>
        <fullName evidence="1">Uncharacterized protein</fullName>
    </submittedName>
</protein>
<name>A0ABU0RIS4_9ACTN</name>
<proteinExistence type="predicted"/>